<dbReference type="PATRIC" id="fig|224013.5.peg.5806"/>
<dbReference type="AlphaFoldDB" id="A0A0M5MHM8"/>
<evidence type="ECO:0000259" key="1">
    <source>
        <dbReference type="Pfam" id="PF14452"/>
    </source>
</evidence>
<evidence type="ECO:0000313" key="2">
    <source>
        <dbReference type="EMBL" id="ALF55225.1"/>
    </source>
</evidence>
<reference evidence="2 3" key="2">
    <citation type="journal article" date="2016" name="Genome Announc.">
        <title>Draft Genome Sequence of the N2-Fixing Cyanobacterium Nostoc piscinale CENA21, Isolated from the Brazilian Amazon Floodplain.</title>
        <authorList>
            <person name="Leao T."/>
            <person name="Guimaraes P.I."/>
            <person name="de Melo A.G."/>
            <person name="Ramos R.T."/>
            <person name="Leao P.N."/>
            <person name="Silva A."/>
            <person name="Fiore M.F."/>
            <person name="Schneider M.P."/>
        </authorList>
    </citation>
    <scope>NUCLEOTIDE SEQUENCE [LARGE SCALE GENOMIC DNA]</scope>
    <source>
        <strain evidence="2 3">CENA21</strain>
    </source>
</reference>
<name>A0A0M5MHM8_9NOSO</name>
<dbReference type="RefSeq" id="WP_200929866.1">
    <property type="nucleotide sequence ID" value="NZ_CP012036.1"/>
</dbReference>
<protein>
    <recommendedName>
        <fullName evidence="1">Multi-ubiquitin domain-containing protein</fullName>
    </recommendedName>
</protein>
<dbReference type="EMBL" id="CP012036">
    <property type="protein sequence ID" value="ALF55225.1"/>
    <property type="molecule type" value="Genomic_DNA"/>
</dbReference>
<dbReference type="KEGG" id="npz:ACX27_24200"/>
<feature type="domain" description="Multi-ubiquitin" evidence="1">
    <location>
        <begin position="34"/>
        <end position="100"/>
    </location>
</feature>
<dbReference type="InterPro" id="IPR027802">
    <property type="entry name" value="Multi-ubiquitin_dom"/>
</dbReference>
<dbReference type="InterPro" id="IPR025701">
    <property type="entry name" value="UBQ-conjugat_E2_E"/>
</dbReference>
<keyword evidence="3" id="KW-1185">Reference proteome</keyword>
<dbReference type="Pfam" id="PF14452">
    <property type="entry name" value="Multi_ubiq"/>
    <property type="match status" value="1"/>
</dbReference>
<sequence length="239" mass="27567">MIKVDGEQPFVDEIIDLEEFAKSGKVPPARCRGYRIRIGKQFYTVTRSTMTGRELLELAGKIPPERFRIDQKFRGGQTKRVGLEETVNLATPGVERFQTLPLDQTEGYTARRQFRLPEVDEEYLNASGLLWETVLESSNRRVILYNFPVPDGYNVRTVDLNLRIDTGYPDTQLDMVYFYPALALSNGKAIAAICNDTFDSKIWQRWSRHRTPANPWIPGEDYIGTHLGLVEHWLERELN</sequence>
<gene>
    <name evidence="2" type="ORF">ACX27_24200</name>
</gene>
<dbReference type="Proteomes" id="UP000062645">
    <property type="component" value="Chromosome"/>
</dbReference>
<accession>A0A0M5MHM8</accession>
<reference evidence="3" key="1">
    <citation type="submission" date="2015-07" db="EMBL/GenBank/DDBJ databases">
        <title>Genome Of Nitrogen-Fixing Cyanobacterium Nostoc piscinale CENA21 From Solimoes/Amazon River Floodplain Sediments And Comparative Genomics To Uncover Biosynthetic Natural Products Potential.</title>
        <authorList>
            <person name="Leao T.F."/>
            <person name="Leao P.N."/>
            <person name="Guimaraes P.I."/>
            <person name="de Melo A.G.C."/>
            <person name="Ramos R.T.J."/>
            <person name="Silva A."/>
            <person name="Fiore M.F."/>
            <person name="Schneider M.P.C."/>
        </authorList>
    </citation>
    <scope>NUCLEOTIDE SEQUENCE [LARGE SCALE GENOMIC DNA]</scope>
    <source>
        <strain evidence="3">CENA21</strain>
    </source>
</reference>
<proteinExistence type="predicted"/>
<evidence type="ECO:0000313" key="3">
    <source>
        <dbReference type="Proteomes" id="UP000062645"/>
    </source>
</evidence>
<organism evidence="2 3">
    <name type="scientific">Nostoc piscinale CENA21</name>
    <dbReference type="NCBI Taxonomy" id="224013"/>
    <lineage>
        <taxon>Bacteria</taxon>
        <taxon>Bacillati</taxon>
        <taxon>Cyanobacteriota</taxon>
        <taxon>Cyanophyceae</taxon>
        <taxon>Nostocales</taxon>
        <taxon>Nostocaceae</taxon>
        <taxon>Nostoc</taxon>
    </lineage>
</organism>
<dbReference type="STRING" id="224013.ACX27_24200"/>
<dbReference type="Pfam" id="PF14462">
    <property type="entry name" value="Prok-E2_E"/>
    <property type="match status" value="1"/>
</dbReference>